<dbReference type="InterPro" id="IPR036397">
    <property type="entry name" value="RNaseH_sf"/>
</dbReference>
<keyword evidence="8" id="KW-0862">Zinc</keyword>
<dbReference type="GO" id="GO:0003887">
    <property type="term" value="F:DNA-directed DNA polymerase activity"/>
    <property type="evidence" value="ECO:0007669"/>
    <property type="project" value="UniProtKB-KW"/>
</dbReference>
<dbReference type="InterPro" id="IPR038256">
    <property type="entry name" value="Pol_alpha_znc_sf"/>
</dbReference>
<dbReference type="NCBIfam" id="TIGR00592">
    <property type="entry name" value="pol2"/>
    <property type="match status" value="1"/>
</dbReference>
<dbReference type="GO" id="GO:0006272">
    <property type="term" value="P:leading strand elongation"/>
    <property type="evidence" value="ECO:0007669"/>
    <property type="project" value="TreeGrafter"/>
</dbReference>
<dbReference type="SUPFAM" id="SSF53098">
    <property type="entry name" value="Ribonuclease H-like"/>
    <property type="match status" value="1"/>
</dbReference>
<dbReference type="InterPro" id="IPR015088">
    <property type="entry name" value="Znf_DNA-dir_DNA_pol_B_alpha"/>
</dbReference>
<evidence type="ECO:0000256" key="3">
    <source>
        <dbReference type="ARBA" id="ARBA00022679"/>
    </source>
</evidence>
<dbReference type="InterPro" id="IPR006134">
    <property type="entry name" value="DNA-dir_DNA_pol_B_multi_dom"/>
</dbReference>
<evidence type="ECO:0000256" key="4">
    <source>
        <dbReference type="ARBA" id="ARBA00022695"/>
    </source>
</evidence>
<feature type="domain" description="DNA-directed DNA polymerase family B multifunctional" evidence="14">
    <location>
        <begin position="884"/>
        <end position="1344"/>
    </location>
</feature>
<dbReference type="Gene3D" id="3.30.70.2820">
    <property type="match status" value="1"/>
</dbReference>
<dbReference type="PANTHER" id="PTHR45861:SF1">
    <property type="entry name" value="DNA POLYMERASE ALPHA CATALYTIC SUBUNIT"/>
    <property type="match status" value="1"/>
</dbReference>
<dbReference type="CDD" id="cd05532">
    <property type="entry name" value="POLBc_alpha"/>
    <property type="match status" value="1"/>
</dbReference>
<evidence type="ECO:0000313" key="18">
    <source>
        <dbReference type="EMBL" id="POY73309.1"/>
    </source>
</evidence>
<dbReference type="CDD" id="cd05776">
    <property type="entry name" value="DNA_polB_alpha_exo"/>
    <property type="match status" value="1"/>
</dbReference>
<gene>
    <name evidence="18" type="ORF">BMF94_3644</name>
</gene>
<dbReference type="Gene3D" id="3.30.420.10">
    <property type="entry name" value="Ribonuclease H-like superfamily/Ribonuclease H"/>
    <property type="match status" value="1"/>
</dbReference>
<evidence type="ECO:0000256" key="1">
    <source>
        <dbReference type="ARBA" id="ARBA00004123"/>
    </source>
</evidence>
<keyword evidence="3 12" id="KW-0808">Transferase</keyword>
<evidence type="ECO:0000259" key="15">
    <source>
        <dbReference type="Pfam" id="PF03104"/>
    </source>
</evidence>
<dbReference type="InterPro" id="IPR006133">
    <property type="entry name" value="DNA-dir_DNA_pol_B_exonuc"/>
</dbReference>
<feature type="region of interest" description="Disordered" evidence="13">
    <location>
        <begin position="928"/>
        <end position="949"/>
    </location>
</feature>
<feature type="compositionally biased region" description="Basic and acidic residues" evidence="13">
    <location>
        <begin position="234"/>
        <end position="243"/>
    </location>
</feature>
<comment type="catalytic activity">
    <reaction evidence="12">
        <text>DNA(n) + a 2'-deoxyribonucleoside 5'-triphosphate = DNA(n+1) + diphosphate</text>
        <dbReference type="Rhea" id="RHEA:22508"/>
        <dbReference type="Rhea" id="RHEA-COMP:17339"/>
        <dbReference type="Rhea" id="RHEA-COMP:17340"/>
        <dbReference type="ChEBI" id="CHEBI:33019"/>
        <dbReference type="ChEBI" id="CHEBI:61560"/>
        <dbReference type="ChEBI" id="CHEBI:173112"/>
        <dbReference type="EC" id="2.7.7.7"/>
    </reaction>
</comment>
<dbReference type="InterPro" id="IPR042087">
    <property type="entry name" value="DNA_pol_B_thumb"/>
</dbReference>
<name>A0A2S5B984_9BASI</name>
<keyword evidence="5 12" id="KW-0235">DNA replication</keyword>
<dbReference type="Gene3D" id="3.90.1600.10">
    <property type="entry name" value="Palm domain of DNA polymerase"/>
    <property type="match status" value="2"/>
</dbReference>
<dbReference type="Pfam" id="PF08996">
    <property type="entry name" value="zf-DNA_Pol"/>
    <property type="match status" value="1"/>
</dbReference>
<evidence type="ECO:0000256" key="5">
    <source>
        <dbReference type="ARBA" id="ARBA00022705"/>
    </source>
</evidence>
<dbReference type="InterPro" id="IPR023211">
    <property type="entry name" value="DNA_pol_palm_dom_sf"/>
</dbReference>
<keyword evidence="4 12" id="KW-0548">Nucleotidyltransferase</keyword>
<dbReference type="PANTHER" id="PTHR45861">
    <property type="entry name" value="DNA POLYMERASE ALPHA CATALYTIC SUBUNIT"/>
    <property type="match status" value="1"/>
</dbReference>
<dbReference type="GO" id="GO:0006273">
    <property type="term" value="P:lagging strand elongation"/>
    <property type="evidence" value="ECO:0007669"/>
    <property type="project" value="TreeGrafter"/>
</dbReference>
<dbReference type="GO" id="GO:0008270">
    <property type="term" value="F:zinc ion binding"/>
    <property type="evidence" value="ECO:0007669"/>
    <property type="project" value="UniProtKB-KW"/>
</dbReference>
<dbReference type="GO" id="GO:0005658">
    <property type="term" value="C:alpha DNA polymerase:primase complex"/>
    <property type="evidence" value="ECO:0007669"/>
    <property type="project" value="TreeGrafter"/>
</dbReference>
<dbReference type="Gene3D" id="2.40.50.730">
    <property type="match status" value="1"/>
</dbReference>
<dbReference type="Pfam" id="PF12254">
    <property type="entry name" value="DNA_pol_alpha_N"/>
    <property type="match status" value="1"/>
</dbReference>
<dbReference type="InterPro" id="IPR012337">
    <property type="entry name" value="RNaseH-like_sf"/>
</dbReference>
<dbReference type="SMART" id="SM00486">
    <property type="entry name" value="POLBc"/>
    <property type="match status" value="1"/>
</dbReference>
<dbReference type="STRING" id="741276.A0A2S5B984"/>
<dbReference type="GO" id="GO:0003682">
    <property type="term" value="F:chromatin binding"/>
    <property type="evidence" value="ECO:0007669"/>
    <property type="project" value="TreeGrafter"/>
</dbReference>
<accession>A0A2S5B984</accession>
<feature type="region of interest" description="Disordered" evidence="13">
    <location>
        <begin position="56"/>
        <end position="142"/>
    </location>
</feature>
<dbReference type="FunFam" id="1.10.132.60:FF:000004">
    <property type="entry name" value="DNA polymerase"/>
    <property type="match status" value="1"/>
</dbReference>
<proteinExistence type="inferred from homology"/>
<evidence type="ECO:0000256" key="7">
    <source>
        <dbReference type="ARBA" id="ARBA00022771"/>
    </source>
</evidence>
<feature type="compositionally biased region" description="Basic and acidic residues" evidence="13">
    <location>
        <begin position="89"/>
        <end position="109"/>
    </location>
</feature>
<dbReference type="SUPFAM" id="SSF56672">
    <property type="entry name" value="DNA/RNA polymerases"/>
    <property type="match status" value="1"/>
</dbReference>
<dbReference type="Gene3D" id="1.10.132.60">
    <property type="entry name" value="DNA polymerase family B, C-terminal domain"/>
    <property type="match status" value="1"/>
</dbReference>
<evidence type="ECO:0000259" key="16">
    <source>
        <dbReference type="Pfam" id="PF08996"/>
    </source>
</evidence>
<dbReference type="GO" id="GO:0003688">
    <property type="term" value="F:DNA replication origin binding"/>
    <property type="evidence" value="ECO:0007669"/>
    <property type="project" value="TreeGrafter"/>
</dbReference>
<organism evidence="18 19">
    <name type="scientific">Rhodotorula taiwanensis</name>
    <dbReference type="NCBI Taxonomy" id="741276"/>
    <lineage>
        <taxon>Eukaryota</taxon>
        <taxon>Fungi</taxon>
        <taxon>Dikarya</taxon>
        <taxon>Basidiomycota</taxon>
        <taxon>Pucciniomycotina</taxon>
        <taxon>Microbotryomycetes</taxon>
        <taxon>Sporidiobolales</taxon>
        <taxon>Sporidiobolaceae</taxon>
        <taxon>Rhodotorula</taxon>
    </lineage>
</organism>
<sequence>MSTARAARERMAALRAARETGQRNYEVKKQEDVYDEVDEDVYRSVVRGRLMEDDFIEEDNGVSGYADHGMDDWDRSGSEKDEDEDLNEAEAKRQREEKKVAKEKRDKQLKAAAKKRAKERLEIAEGANPYINPNRQGSGLPLKEQEDDFMASLLGNLDDQATVKEDTSSRPVAAPVRRSKPTLARSALSASKRAADVDATSFRSTNNFASSSDIASDPVSDPFLAGGPSSDGFDSVKKARFDPDFDEADNDLGGTDPSEFDDFSFSTATDADPLGSSHKANGDVKMEDDDEALFVKPATPAAKPKGPAQRRQLVNASAFKAKSTKVETKEDLVPQSPMTFEDQTPKRKGIDWRTATSALTIASSPLIAAAASDAVDESSAFNENHKTVISTTGMRAPAQQTNALEPDGSLQFWWFDYDEPSPGVVRLVGKVRARGQTVKVMSAAEGKKVEKDVPKYVSATVIVKGLKRKLYVLPKSKSEYYGGEEDGDDSDDEGEELPFDDVEADFMDDANGKWNLKNVSTTRGYVKRRYAFGIKGVPRKETDWLEVSCDFPVGKRNEVDIAVDASGEMYSHVFGSTATPFERFVVDRKIMGPCWLNIKGPNVNKGDAFSWTKFEAEVDHSNVSPFAATDAAAPKDTPRLTILSLSQRTVVHLKENKREIVCAAARVWHDIDVDDPTPIEQQGSMAKVFVRNLFTDFPAGFDQQVRQEKAGPAFALFKSERPLLVQLLDFISRNDPDVIVGHDFTQLDLDVLLNRLRDLKVDNWSRMGRLRVKGDKWPQLRAGRNIGILTGRLILDLSSDGSKSMIDSTTWSLTEMCETHLGIAREDIDPEDTAKFFDNVHSSAKHLQHFVLHCEADCYFQMAIAAKVQALPLTRQLTNLAGNSWNRTLAGNRAERNEYILLHRFNETGYIVPDKISSWEKREQIAKADKSAKKKKRGKTGDEDEEPKVEVKREKFKGGLVFEPEKGLWDRYVLVMDYNSLYPSIIQEFDIDFSTIDWTADDAEDLDKMPDRAPCDGEPQGILPQLIASLVARRRTVKALMKDKSATLARLMQYDITQKALKLTANSMYGCLGYEGSRFYARPLAALTTFKGREILTRTKADAEGLSLNVIYGDTDSVMINTNQTDYAAALKIGEEFKKVINDKYKKLEIDRDAVFERMLLLNKKKYAARKVEDDGSGQPGEITTEIKGLDMKRREFSKLSKDASKDVLDMILSAKATEVVIEEIHEYLADLGEKIRNGLKPLDDYIIHKRLGKNPEDYPDAKSLPHVQVAMKMKAKGQSAKAGDVVPYIFCIPPNGETTKTAQAANAHHPDDVRRQGSTLKIDFEVYLSTQVLPPVERLCEHIEGTEKARLAECLGLDAQRFKSISLDVPEREFKTLQSQISDEQRFADAEPFRIRCKACGAESAFDGISDNKAGMLSEHGFFCCNNECMAPLPLASVAVQLDVQLRRFIGKFYEAWLVCDESTCGNRTRMMSVYGKKCLVAGCRGAMHAEYSDSKLYDQLLYFDTLFDIDRAVAKVAGSAKQDAVHARVDANRPLLEQLRRTVTKHLEKNGRRWVSMESLFSFMKVR</sequence>
<reference evidence="18 19" key="1">
    <citation type="journal article" date="2018" name="Front. Microbiol.">
        <title>Prospects for Fungal Bioremediation of Acidic Radioactive Waste Sites: Characterization and Genome Sequence of Rhodotorula taiwanensis MD1149.</title>
        <authorList>
            <person name="Tkavc R."/>
            <person name="Matrosova V.Y."/>
            <person name="Grichenko O.E."/>
            <person name="Gostincar C."/>
            <person name="Volpe R.P."/>
            <person name="Klimenkova P."/>
            <person name="Gaidamakova E.K."/>
            <person name="Zhou C.E."/>
            <person name="Stewart B.J."/>
            <person name="Lyman M.G."/>
            <person name="Malfatti S.A."/>
            <person name="Rubinfeld B."/>
            <person name="Courtot M."/>
            <person name="Singh J."/>
            <person name="Dalgard C.L."/>
            <person name="Hamilton T."/>
            <person name="Frey K.G."/>
            <person name="Gunde-Cimerman N."/>
            <person name="Dugan L."/>
            <person name="Daly M.J."/>
        </authorList>
    </citation>
    <scope>NUCLEOTIDE SEQUENCE [LARGE SCALE GENOMIC DNA]</scope>
    <source>
        <strain evidence="18 19">MD1149</strain>
    </source>
</reference>
<evidence type="ECO:0000259" key="14">
    <source>
        <dbReference type="Pfam" id="PF00136"/>
    </source>
</evidence>
<evidence type="ECO:0000256" key="6">
    <source>
        <dbReference type="ARBA" id="ARBA00022723"/>
    </source>
</evidence>
<feature type="compositionally biased region" description="Polar residues" evidence="13">
    <location>
        <begin position="201"/>
        <end position="214"/>
    </location>
</feature>
<keyword evidence="19" id="KW-1185">Reference proteome</keyword>
<protein>
    <recommendedName>
        <fullName evidence="12">DNA polymerase</fullName>
        <ecNumber evidence="12">2.7.7.7</ecNumber>
    </recommendedName>
</protein>
<feature type="domain" description="Zinc finger DNA-directed DNA polymerase family B alpha" evidence="16">
    <location>
        <begin position="1380"/>
        <end position="1563"/>
    </location>
</feature>
<dbReference type="InterPro" id="IPR045846">
    <property type="entry name" value="POLBc_alpha"/>
</dbReference>
<keyword evidence="10 12" id="KW-0238">DNA-binding</keyword>
<comment type="caution">
    <text evidence="18">The sequence shown here is derived from an EMBL/GenBank/DDBJ whole genome shotgun (WGS) entry which is preliminary data.</text>
</comment>
<evidence type="ECO:0000256" key="11">
    <source>
        <dbReference type="ARBA" id="ARBA00023242"/>
    </source>
</evidence>
<dbReference type="Pfam" id="PF00136">
    <property type="entry name" value="DNA_pol_B"/>
    <property type="match status" value="1"/>
</dbReference>
<dbReference type="InterPro" id="IPR024647">
    <property type="entry name" value="DNA_pol_a_cat_su_N"/>
</dbReference>
<dbReference type="Proteomes" id="UP000237144">
    <property type="component" value="Unassembled WGS sequence"/>
</dbReference>
<dbReference type="PRINTS" id="PR00106">
    <property type="entry name" value="DNAPOLB"/>
</dbReference>
<dbReference type="GO" id="GO:0003697">
    <property type="term" value="F:single-stranded DNA binding"/>
    <property type="evidence" value="ECO:0007669"/>
    <property type="project" value="TreeGrafter"/>
</dbReference>
<dbReference type="GO" id="GO:0000166">
    <property type="term" value="F:nucleotide binding"/>
    <property type="evidence" value="ECO:0007669"/>
    <property type="project" value="InterPro"/>
</dbReference>
<dbReference type="OrthoDB" id="6755010at2759"/>
<evidence type="ECO:0000256" key="13">
    <source>
        <dbReference type="SAM" id="MobiDB-lite"/>
    </source>
</evidence>
<dbReference type="InterPro" id="IPR006172">
    <property type="entry name" value="DNA-dir_DNA_pol_B"/>
</dbReference>
<keyword evidence="11" id="KW-0539">Nucleus</keyword>
<evidence type="ECO:0000313" key="19">
    <source>
        <dbReference type="Proteomes" id="UP000237144"/>
    </source>
</evidence>
<keyword evidence="6" id="KW-0479">Metal-binding</keyword>
<keyword evidence="9 12" id="KW-0239">DNA-directed DNA polymerase</keyword>
<comment type="subcellular location">
    <subcellularLocation>
        <location evidence="1">Nucleus</location>
    </subcellularLocation>
</comment>
<evidence type="ECO:0000256" key="12">
    <source>
        <dbReference type="RuleBase" id="RU000442"/>
    </source>
</evidence>
<dbReference type="EMBL" id="PJQD01000038">
    <property type="protein sequence ID" value="POY73309.1"/>
    <property type="molecule type" value="Genomic_DNA"/>
</dbReference>
<feature type="region of interest" description="Disordered" evidence="13">
    <location>
        <begin position="1"/>
        <end position="23"/>
    </location>
</feature>
<dbReference type="PROSITE" id="PS00116">
    <property type="entry name" value="DNA_POLYMERASE_B"/>
    <property type="match status" value="1"/>
</dbReference>
<feature type="compositionally biased region" description="Basic and acidic residues" evidence="13">
    <location>
        <begin position="68"/>
        <end position="79"/>
    </location>
</feature>
<dbReference type="InterPro" id="IPR017964">
    <property type="entry name" value="DNA-dir_DNA_pol_B_CS"/>
</dbReference>
<feature type="region of interest" description="Disordered" evidence="13">
    <location>
        <begin position="160"/>
        <end position="283"/>
    </location>
</feature>
<feature type="compositionally biased region" description="Low complexity" evidence="13">
    <location>
        <begin position="183"/>
        <end position="192"/>
    </location>
</feature>
<feature type="domain" description="DNA-directed DNA polymerase family B exonuclease" evidence="15">
    <location>
        <begin position="572"/>
        <end position="814"/>
    </location>
</feature>
<evidence type="ECO:0000256" key="9">
    <source>
        <dbReference type="ARBA" id="ARBA00022932"/>
    </source>
</evidence>
<evidence type="ECO:0000256" key="2">
    <source>
        <dbReference type="ARBA" id="ARBA00005755"/>
    </source>
</evidence>
<evidence type="ECO:0000256" key="10">
    <source>
        <dbReference type="ARBA" id="ARBA00023125"/>
    </source>
</evidence>
<evidence type="ECO:0000256" key="8">
    <source>
        <dbReference type="ARBA" id="ARBA00022833"/>
    </source>
</evidence>
<feature type="domain" description="DNA polymerase alpha catalytic subunit N-terminal" evidence="17">
    <location>
        <begin position="12"/>
        <end position="74"/>
    </location>
</feature>
<keyword evidence="7" id="KW-0863">Zinc-finger</keyword>
<dbReference type="Pfam" id="PF03104">
    <property type="entry name" value="DNA_pol_B_exo1"/>
    <property type="match status" value="1"/>
</dbReference>
<evidence type="ECO:0000259" key="17">
    <source>
        <dbReference type="Pfam" id="PF12254"/>
    </source>
</evidence>
<dbReference type="Gene3D" id="1.10.3200.20">
    <property type="entry name" value="DNA Polymerase alpha, zinc finger"/>
    <property type="match status" value="1"/>
</dbReference>
<dbReference type="EC" id="2.7.7.7" evidence="12"/>
<dbReference type="InterPro" id="IPR043502">
    <property type="entry name" value="DNA/RNA_pol_sf"/>
</dbReference>
<comment type="similarity">
    <text evidence="2 12">Belongs to the DNA polymerase type-B family.</text>
</comment>
<dbReference type="GO" id="GO:1902975">
    <property type="term" value="P:mitotic DNA replication initiation"/>
    <property type="evidence" value="ECO:0007669"/>
    <property type="project" value="InterPro"/>
</dbReference>